<dbReference type="InterPro" id="IPR035897">
    <property type="entry name" value="Toll_tir_struct_dom_sf"/>
</dbReference>
<dbReference type="InterPro" id="IPR000157">
    <property type="entry name" value="TIR_dom"/>
</dbReference>
<organism evidence="2 4">
    <name type="scientific">Rotaria magnacalcarata</name>
    <dbReference type="NCBI Taxonomy" id="392030"/>
    <lineage>
        <taxon>Eukaryota</taxon>
        <taxon>Metazoa</taxon>
        <taxon>Spiralia</taxon>
        <taxon>Gnathifera</taxon>
        <taxon>Rotifera</taxon>
        <taxon>Eurotatoria</taxon>
        <taxon>Bdelloidea</taxon>
        <taxon>Philodinida</taxon>
        <taxon>Philodinidae</taxon>
        <taxon>Rotaria</taxon>
    </lineage>
</organism>
<dbReference type="Pfam" id="PF13676">
    <property type="entry name" value="TIR_2"/>
    <property type="match status" value="1"/>
</dbReference>
<evidence type="ECO:0000313" key="4">
    <source>
        <dbReference type="Proteomes" id="UP000663855"/>
    </source>
</evidence>
<dbReference type="Proteomes" id="UP000681967">
    <property type="component" value="Unassembled WGS sequence"/>
</dbReference>
<evidence type="ECO:0000313" key="3">
    <source>
        <dbReference type="EMBL" id="CAF4022188.1"/>
    </source>
</evidence>
<evidence type="ECO:0000313" key="2">
    <source>
        <dbReference type="EMBL" id="CAF1239788.1"/>
    </source>
</evidence>
<evidence type="ECO:0000259" key="1">
    <source>
        <dbReference type="Pfam" id="PF13676"/>
    </source>
</evidence>
<gene>
    <name evidence="3" type="ORF">BYL167_LOCUS14849</name>
    <name evidence="2" type="ORF">CJN711_LOCUS13933</name>
</gene>
<reference evidence="2" key="1">
    <citation type="submission" date="2021-02" db="EMBL/GenBank/DDBJ databases">
        <authorList>
            <person name="Nowell W R."/>
        </authorList>
    </citation>
    <scope>NUCLEOTIDE SEQUENCE</scope>
</reference>
<dbReference type="GO" id="GO:0007165">
    <property type="term" value="P:signal transduction"/>
    <property type="evidence" value="ECO:0007669"/>
    <property type="project" value="InterPro"/>
</dbReference>
<dbReference type="PANTHER" id="PTHR46270">
    <property type="entry name" value="ARMADILLO-TYPE FOLD-RELATED"/>
    <property type="match status" value="1"/>
</dbReference>
<proteinExistence type="predicted"/>
<dbReference type="Gene3D" id="3.40.50.10140">
    <property type="entry name" value="Toll/interleukin-1 receptor homology (TIR) domain"/>
    <property type="match status" value="1"/>
</dbReference>
<sequence length="677" mass="76083">MGCAVSNNNVVTTSTHVIPVPIASNTKMSNIDASHISTASNKHTTNILIASHTTQQTISETLAQKIVDQCLSCYLLNETTPQSLSARANAIQWCDVFVVVVSRFYQRTPFCMEALNYAKDRHKPIIAILAECIFRPYGALGAILASAIRSIVLSDDASFLHAVSEIIASTRTEMITNKNPLNVTDLSQINDNDMMHTFPQGSSTCTVLICTADDGDFVGRLIHESLLNTQLSLIVENLSKPDATCSVTQCTVFMPILTPQLEQTPLCRAALEQARFHCKQIVPVIAVEKWRPEGWLGLIIAGRVFFRIFDQETANKPFYDSNPITNLRVATEIACQPFPSETEREAIEKNALQIELDICKSKLSIWPPKRKSHVINSMKARQPVRVQLQEPHADSYFEHTHHSITRITFKAPPAIVDQYGLPKRKLLDCMISYQWGKQNLVREIYEDLRMRNVETWFDIWGSMQGSTNDAMATGVECAKVILVFLSKKYIESTNCRLELQYSVQRGKAFVILHTEPNRALQQWILEAIEGFPQYDVYSYDVLKQLINGVPMIDVIVQAVRSLAQAQPPDPVDDCSAEIFELRSLLDDARDALSAETGEMRYRTCTRCGQQYDNYLKNGCKKHSAYYLGGGSGLLEDQWVCCRQQTTDSPGCISCEHIDQPRVFVEDPYYGTSTWKPA</sequence>
<dbReference type="EMBL" id="CAJOBH010005371">
    <property type="protein sequence ID" value="CAF4022188.1"/>
    <property type="molecule type" value="Genomic_DNA"/>
</dbReference>
<dbReference type="EMBL" id="CAJNOV010006228">
    <property type="protein sequence ID" value="CAF1239788.1"/>
    <property type="molecule type" value="Genomic_DNA"/>
</dbReference>
<dbReference type="Proteomes" id="UP000663855">
    <property type="component" value="Unassembled WGS sequence"/>
</dbReference>
<dbReference type="SUPFAM" id="SSF52200">
    <property type="entry name" value="Toll/Interleukin receptor TIR domain"/>
    <property type="match status" value="2"/>
</dbReference>
<name>A0A814Z942_9BILA</name>
<protein>
    <recommendedName>
        <fullName evidence="1">TIR domain-containing protein</fullName>
    </recommendedName>
</protein>
<comment type="caution">
    <text evidence="2">The sequence shown here is derived from an EMBL/GenBank/DDBJ whole genome shotgun (WGS) entry which is preliminary data.</text>
</comment>
<accession>A0A814Z942</accession>
<dbReference type="PANTHER" id="PTHR46270:SF6">
    <property type="entry name" value="TIR DOMAIN-CONTAINING PROTEIN"/>
    <property type="match status" value="1"/>
</dbReference>
<feature type="domain" description="TIR" evidence="1">
    <location>
        <begin position="430"/>
        <end position="515"/>
    </location>
</feature>
<dbReference type="AlphaFoldDB" id="A0A814Z942"/>